<reference evidence="2 3" key="1">
    <citation type="submission" date="2019-03" db="EMBL/GenBank/DDBJ databases">
        <title>Genomic Encyclopedia of Type Strains, Phase III (KMG-III): the genomes of soil and plant-associated and newly described type strains.</title>
        <authorList>
            <person name="Whitman W."/>
        </authorList>
    </citation>
    <scope>NUCLEOTIDE SEQUENCE [LARGE SCALE GENOMIC DNA]</scope>
    <source>
        <strain evidence="2 3">VKM Ac-2575</strain>
    </source>
</reference>
<evidence type="ECO:0000313" key="3">
    <source>
        <dbReference type="Proteomes" id="UP000295151"/>
    </source>
</evidence>
<dbReference type="RefSeq" id="WP_133983233.1">
    <property type="nucleotide sequence ID" value="NZ_SOCE01000002.1"/>
</dbReference>
<name>A0A4R7SX01_9ACTN</name>
<evidence type="ECO:0000259" key="1">
    <source>
        <dbReference type="Pfam" id="PF12728"/>
    </source>
</evidence>
<dbReference type="Pfam" id="PF12728">
    <property type="entry name" value="HTH_17"/>
    <property type="match status" value="1"/>
</dbReference>
<feature type="domain" description="Helix-turn-helix" evidence="1">
    <location>
        <begin position="27"/>
        <end position="77"/>
    </location>
</feature>
<sequence>MIGLSAGERARLEHKLGEPLLAPDPLIDVKQASAILGLSTTTVRSLLRSGALPREEAAQGQLSSRMIRLAVVLAWAEGPPRITVAAAAGILGESRTAVHRLTAVRLLTWYGGPLPLSRREVEDLAERRLGWLTLAQAAGALEVSPEKVHVLLASGELKHTRDVSRPVDKAQVPSTARMAVPAR</sequence>
<protein>
    <submittedName>
        <fullName evidence="2">Helix-turn-helix protein</fullName>
    </submittedName>
</protein>
<dbReference type="InterPro" id="IPR041657">
    <property type="entry name" value="HTH_17"/>
</dbReference>
<dbReference type="OrthoDB" id="3828430at2"/>
<evidence type="ECO:0000313" key="2">
    <source>
        <dbReference type="EMBL" id="TDU83761.1"/>
    </source>
</evidence>
<keyword evidence="3" id="KW-1185">Reference proteome</keyword>
<accession>A0A4R7SX01</accession>
<gene>
    <name evidence="2" type="ORF">EV138_6225</name>
</gene>
<dbReference type="AlphaFoldDB" id="A0A4R7SX01"/>
<comment type="caution">
    <text evidence="2">The sequence shown here is derived from an EMBL/GenBank/DDBJ whole genome shotgun (WGS) entry which is preliminary data.</text>
</comment>
<dbReference type="Proteomes" id="UP000295151">
    <property type="component" value="Unassembled WGS sequence"/>
</dbReference>
<dbReference type="EMBL" id="SOCE01000002">
    <property type="protein sequence ID" value="TDU83761.1"/>
    <property type="molecule type" value="Genomic_DNA"/>
</dbReference>
<organism evidence="2 3">
    <name type="scientific">Kribbella voronezhensis</name>
    <dbReference type="NCBI Taxonomy" id="2512212"/>
    <lineage>
        <taxon>Bacteria</taxon>
        <taxon>Bacillati</taxon>
        <taxon>Actinomycetota</taxon>
        <taxon>Actinomycetes</taxon>
        <taxon>Propionibacteriales</taxon>
        <taxon>Kribbellaceae</taxon>
        <taxon>Kribbella</taxon>
    </lineage>
</organism>
<proteinExistence type="predicted"/>